<name>A0A803TXY3_ANOCA</name>
<keyword evidence="3" id="KW-1185">Reference proteome</keyword>
<feature type="region of interest" description="Disordered" evidence="1">
    <location>
        <begin position="48"/>
        <end position="78"/>
    </location>
</feature>
<organism evidence="2 3">
    <name type="scientific">Anolis carolinensis</name>
    <name type="common">Green anole</name>
    <name type="synonym">American chameleon</name>
    <dbReference type="NCBI Taxonomy" id="28377"/>
    <lineage>
        <taxon>Eukaryota</taxon>
        <taxon>Metazoa</taxon>
        <taxon>Chordata</taxon>
        <taxon>Craniata</taxon>
        <taxon>Vertebrata</taxon>
        <taxon>Euteleostomi</taxon>
        <taxon>Lepidosauria</taxon>
        <taxon>Squamata</taxon>
        <taxon>Bifurcata</taxon>
        <taxon>Unidentata</taxon>
        <taxon>Episquamata</taxon>
        <taxon>Toxicofera</taxon>
        <taxon>Iguania</taxon>
        <taxon>Dactyloidae</taxon>
        <taxon>Anolis</taxon>
    </lineage>
</organism>
<evidence type="ECO:0000256" key="1">
    <source>
        <dbReference type="SAM" id="MobiDB-lite"/>
    </source>
</evidence>
<accession>A0A803TXY3</accession>
<sequence length="128" mass="14129">LLRPEFSRLVSLLVGLRRGPPLFPHLQPDVEHHGGHDVEVREVDAQFPGQVEEDEQRSREALAEDPVGSPIMSSSPPITPTAVPPLWMNKVSSPLDELAPLHSIVTSTPINCIRSSFSSNYFSPIFLL</sequence>
<reference evidence="2" key="2">
    <citation type="submission" date="2025-08" db="UniProtKB">
        <authorList>
            <consortium name="Ensembl"/>
        </authorList>
    </citation>
    <scope>IDENTIFICATION</scope>
</reference>
<proteinExistence type="predicted"/>
<evidence type="ECO:0000313" key="2">
    <source>
        <dbReference type="Ensembl" id="ENSACAP00000040073.1"/>
    </source>
</evidence>
<evidence type="ECO:0000313" key="3">
    <source>
        <dbReference type="Proteomes" id="UP000001646"/>
    </source>
</evidence>
<dbReference type="Proteomes" id="UP000001646">
    <property type="component" value="Unplaced"/>
</dbReference>
<dbReference type="InParanoid" id="A0A803TXY3"/>
<protein>
    <submittedName>
        <fullName evidence="2">Uncharacterized protein</fullName>
    </submittedName>
</protein>
<dbReference type="GeneTree" id="ENSGT00960000187139"/>
<reference evidence="2" key="1">
    <citation type="submission" date="2009-12" db="EMBL/GenBank/DDBJ databases">
        <title>The Genome Sequence of Anolis carolinensis (Green Anole Lizard).</title>
        <authorList>
            <consortium name="The Genome Sequencing Platform"/>
            <person name="Di Palma F."/>
            <person name="Alfoldi J."/>
            <person name="Heiman D."/>
            <person name="Young S."/>
            <person name="Grabherr M."/>
            <person name="Johnson J."/>
            <person name="Lander E.S."/>
            <person name="Lindblad-Toh K."/>
        </authorList>
    </citation>
    <scope>NUCLEOTIDE SEQUENCE [LARGE SCALE GENOMIC DNA]</scope>
    <source>
        <strain evidence="2">JBL SC #1</strain>
    </source>
</reference>
<reference evidence="2" key="3">
    <citation type="submission" date="2025-09" db="UniProtKB">
        <authorList>
            <consortium name="Ensembl"/>
        </authorList>
    </citation>
    <scope>IDENTIFICATION</scope>
</reference>
<dbReference type="AlphaFoldDB" id="A0A803TXY3"/>
<dbReference type="Ensembl" id="ENSACAT00000053484.1">
    <property type="protein sequence ID" value="ENSACAP00000040073.1"/>
    <property type="gene ID" value="ENSACAG00000041875.1"/>
</dbReference>